<name>A0A382WKP8_9ZZZZ</name>
<proteinExistence type="predicted"/>
<accession>A0A382WKP8</accession>
<organism evidence="1">
    <name type="scientific">marine metagenome</name>
    <dbReference type="NCBI Taxonomy" id="408172"/>
    <lineage>
        <taxon>unclassified sequences</taxon>
        <taxon>metagenomes</taxon>
        <taxon>ecological metagenomes</taxon>
    </lineage>
</organism>
<feature type="non-terminal residue" evidence="1">
    <location>
        <position position="206"/>
    </location>
</feature>
<evidence type="ECO:0000313" key="1">
    <source>
        <dbReference type="EMBL" id="SVD58905.1"/>
    </source>
</evidence>
<sequence>MIRNQLKCLMAALLAVAFWGNALTGLTDLAAQEKEALFEVEKGTRRVKLEVQDESTGEWNTRRILHLPGRASQVKLKIPTEDMDRFRLLSSKVDPFPYAYYKGRKAYAHGGEKLLKLSSGGSSSRYLNETSLPTAMVDSPLAENDLAEGDESATTEAVESDIWKVDGNTLFFFNQNRGLQVYDLTTPWDPIRAAHLRMPALGEQMY</sequence>
<reference evidence="1" key="1">
    <citation type="submission" date="2018-05" db="EMBL/GenBank/DDBJ databases">
        <authorList>
            <person name="Lanie J.A."/>
            <person name="Ng W.-L."/>
            <person name="Kazmierczak K.M."/>
            <person name="Andrzejewski T.M."/>
            <person name="Davidsen T.M."/>
            <person name="Wayne K.J."/>
            <person name="Tettelin H."/>
            <person name="Glass J.I."/>
            <person name="Rusch D."/>
            <person name="Podicherti R."/>
            <person name="Tsui H.-C.T."/>
            <person name="Winkler M.E."/>
        </authorList>
    </citation>
    <scope>NUCLEOTIDE SEQUENCE</scope>
</reference>
<dbReference type="EMBL" id="UINC01160321">
    <property type="protein sequence ID" value="SVD58905.1"/>
    <property type="molecule type" value="Genomic_DNA"/>
</dbReference>
<gene>
    <name evidence="1" type="ORF">METZ01_LOCUS411759</name>
</gene>
<protein>
    <submittedName>
        <fullName evidence="1">Uncharacterized protein</fullName>
    </submittedName>
</protein>
<dbReference type="AlphaFoldDB" id="A0A382WKP8"/>